<dbReference type="AlphaFoldDB" id="A0A3G3K0Z8"/>
<keyword evidence="7 14" id="KW-0808">Transferase</keyword>
<proteinExistence type="inferred from homology"/>
<evidence type="ECO:0000256" key="2">
    <source>
        <dbReference type="ARBA" id="ARBA00005025"/>
    </source>
</evidence>
<evidence type="ECO:0000256" key="13">
    <source>
        <dbReference type="ARBA" id="ARBA00048670"/>
    </source>
</evidence>
<dbReference type="PANTHER" id="PTHR18968">
    <property type="entry name" value="THIAMINE PYROPHOSPHATE ENZYMES"/>
    <property type="match status" value="1"/>
</dbReference>
<keyword evidence="12 14" id="KW-0100">Branched-chain amino acid biosynthesis</keyword>
<keyword evidence="6" id="KW-0285">Flavoprotein</keyword>
<feature type="domain" description="Thiamine pyrophosphate enzyme TPP-binding" evidence="16">
    <location>
        <begin position="402"/>
        <end position="550"/>
    </location>
</feature>
<evidence type="ECO:0000259" key="16">
    <source>
        <dbReference type="Pfam" id="PF02775"/>
    </source>
</evidence>
<name>A0A3G3K0Z8_9BACL</name>
<keyword evidence="11 14" id="KW-0786">Thiamine pyrophosphate</keyword>
<evidence type="ECO:0000256" key="8">
    <source>
        <dbReference type="ARBA" id="ARBA00022723"/>
    </source>
</evidence>
<evidence type="ECO:0000256" key="9">
    <source>
        <dbReference type="ARBA" id="ARBA00022827"/>
    </source>
</evidence>
<evidence type="ECO:0000313" key="18">
    <source>
        <dbReference type="EMBL" id="AYQ74102.1"/>
    </source>
</evidence>
<keyword evidence="8 14" id="KW-0479">Metal-binding</keyword>
<dbReference type="Pfam" id="PF02775">
    <property type="entry name" value="TPP_enzyme_C"/>
    <property type="match status" value="1"/>
</dbReference>
<comment type="similarity">
    <text evidence="3 14">Belongs to the TPP enzyme family.</text>
</comment>
<dbReference type="Gene3D" id="3.40.50.1220">
    <property type="entry name" value="TPP-binding domain"/>
    <property type="match status" value="1"/>
</dbReference>
<dbReference type="InterPro" id="IPR012000">
    <property type="entry name" value="Thiamin_PyroP_enz_cen_dom"/>
</dbReference>
<comment type="catalytic activity">
    <reaction evidence="13 14">
        <text>2 pyruvate + H(+) = (2S)-2-acetolactate + CO2</text>
        <dbReference type="Rhea" id="RHEA:25249"/>
        <dbReference type="ChEBI" id="CHEBI:15361"/>
        <dbReference type="ChEBI" id="CHEBI:15378"/>
        <dbReference type="ChEBI" id="CHEBI:16526"/>
        <dbReference type="ChEBI" id="CHEBI:58476"/>
        <dbReference type="EC" id="2.2.1.6"/>
    </reaction>
</comment>
<accession>A0A3G3K0Z8</accession>
<reference evidence="18 19" key="1">
    <citation type="submission" date="2018-10" db="EMBL/GenBank/DDBJ databases">
        <title>Genome Sequence of Cohnella sp.</title>
        <authorList>
            <person name="Srinivasan S."/>
            <person name="Kim M.K."/>
        </authorList>
    </citation>
    <scope>NUCLEOTIDE SEQUENCE [LARGE SCALE GENOMIC DNA]</scope>
    <source>
        <strain evidence="18 19">18JY8-7</strain>
    </source>
</reference>
<dbReference type="GO" id="GO:0050660">
    <property type="term" value="F:flavin adenine dinucleotide binding"/>
    <property type="evidence" value="ECO:0007669"/>
    <property type="project" value="InterPro"/>
</dbReference>
<gene>
    <name evidence="18" type="primary">ilvB</name>
    <name evidence="18" type="ORF">EAV92_16960</name>
</gene>
<comment type="pathway">
    <text evidence="1 14">Amino-acid biosynthesis; L-isoleucine biosynthesis; L-isoleucine from 2-oxobutanoate: step 1/4.</text>
</comment>
<keyword evidence="10 14" id="KW-0460">Magnesium</keyword>
<comment type="cofactor">
    <cofactor evidence="14">
        <name>Mg(2+)</name>
        <dbReference type="ChEBI" id="CHEBI:18420"/>
    </cofactor>
    <text evidence="14">Binds 1 Mg(2+) ion per subunit.</text>
</comment>
<dbReference type="FunFam" id="3.40.50.1220:FF:000008">
    <property type="entry name" value="Acetolactate synthase"/>
    <property type="match status" value="1"/>
</dbReference>
<sequence length="585" mass="63060">MAGGLWNMKEKERVTGSEILLRMLLAEGVECVFGYPGGAVLYIYDAMHGNPDFKHVLTRHEQGAIHAADGYARSTGKAGVCLATSGPGATNLVTGIATAHMDSVPLVIITGNVATDLIGTDAFQEADIVGMTQPITKHSYFVRRVEDLARIIREAFHLAGTGRKGPVLVDIPKDVSAAMTEFEYPERIDIPGYSLGSESDSVVQEDRLVELLGAITASEKPLILAGGGVIQSEGCEALRAFVDKTGIPVTTTLMGLGAIPAEHGLWLGMPGMHGTLAANRALIECDLLISVGARFDDRVTARLDGFAPRARVAHIDIDAAEIGKLVSASIPIVGDARTVLERLVGKLPDESNADFSDWTSRLRKMKADFPLRYDHSEVELKPQYVIELISRTTEGNAIITTDVGQHQMWAAQFYRFRHPRSLVTSGGLGTMGFGFPSAIGAQIGNPDKIVVSINGDGGMQMCAQELAICAIHGIPVKIAVMNNRTLGMIKQWQELVYEGRYSHIDLSGSPDFVKLAEAYGVKGLRAETPAEAERVWQEALETPGPVLIDFVVSRDEWVYPMVPQGKSLEDIILGPEGGFRSCLEG</sequence>
<dbReference type="Proteomes" id="UP000269097">
    <property type="component" value="Chromosome"/>
</dbReference>
<dbReference type="GO" id="GO:0003984">
    <property type="term" value="F:acetolactate synthase activity"/>
    <property type="evidence" value="ECO:0007669"/>
    <property type="project" value="UniProtKB-EC"/>
</dbReference>
<evidence type="ECO:0000256" key="7">
    <source>
        <dbReference type="ARBA" id="ARBA00022679"/>
    </source>
</evidence>
<dbReference type="SUPFAM" id="SSF52467">
    <property type="entry name" value="DHS-like NAD/FAD-binding domain"/>
    <property type="match status" value="1"/>
</dbReference>
<dbReference type="Pfam" id="PF02776">
    <property type="entry name" value="TPP_enzyme_N"/>
    <property type="match status" value="1"/>
</dbReference>
<dbReference type="UniPathway" id="UPA00047">
    <property type="reaction ID" value="UER00055"/>
</dbReference>
<dbReference type="FunFam" id="3.40.50.970:FF:000016">
    <property type="entry name" value="Acetolactate synthase"/>
    <property type="match status" value="1"/>
</dbReference>
<evidence type="ECO:0000256" key="14">
    <source>
        <dbReference type="RuleBase" id="RU003591"/>
    </source>
</evidence>
<dbReference type="Pfam" id="PF00205">
    <property type="entry name" value="TPP_enzyme_M"/>
    <property type="match status" value="1"/>
</dbReference>
<comment type="cofactor">
    <cofactor evidence="14">
        <name>thiamine diphosphate</name>
        <dbReference type="ChEBI" id="CHEBI:58937"/>
    </cofactor>
    <text evidence="14">Binds 1 thiamine pyrophosphate per subunit.</text>
</comment>
<feature type="domain" description="Thiamine pyrophosphate enzyme N-terminal TPP-binding" evidence="17">
    <location>
        <begin position="15"/>
        <end position="130"/>
    </location>
</feature>
<dbReference type="InterPro" id="IPR029061">
    <property type="entry name" value="THDP-binding"/>
</dbReference>
<keyword evidence="5 14" id="KW-0028">Amino-acid biosynthesis</keyword>
<evidence type="ECO:0000256" key="5">
    <source>
        <dbReference type="ARBA" id="ARBA00022605"/>
    </source>
</evidence>
<dbReference type="Gene3D" id="3.40.50.970">
    <property type="match status" value="2"/>
</dbReference>
<dbReference type="CDD" id="cd02015">
    <property type="entry name" value="TPP_AHAS"/>
    <property type="match status" value="1"/>
</dbReference>
<dbReference type="InterPro" id="IPR000399">
    <property type="entry name" value="TPP-bd_CS"/>
</dbReference>
<dbReference type="InterPro" id="IPR039368">
    <property type="entry name" value="AHAS_TPP"/>
</dbReference>
<dbReference type="PANTHER" id="PTHR18968:SF13">
    <property type="entry name" value="ACETOLACTATE SYNTHASE CATALYTIC SUBUNIT, MITOCHONDRIAL"/>
    <property type="match status" value="1"/>
</dbReference>
<evidence type="ECO:0000256" key="12">
    <source>
        <dbReference type="ARBA" id="ARBA00023304"/>
    </source>
</evidence>
<evidence type="ECO:0000259" key="17">
    <source>
        <dbReference type="Pfam" id="PF02776"/>
    </source>
</evidence>
<evidence type="ECO:0000256" key="4">
    <source>
        <dbReference type="ARBA" id="ARBA00013145"/>
    </source>
</evidence>
<dbReference type="EC" id="2.2.1.6" evidence="4 14"/>
<comment type="pathway">
    <text evidence="2 14">Amino-acid biosynthesis; L-valine biosynthesis; L-valine from pyruvate: step 1/4.</text>
</comment>
<protein>
    <recommendedName>
        <fullName evidence="4 14">Acetolactate synthase</fullName>
        <ecNumber evidence="4 14">2.2.1.6</ecNumber>
    </recommendedName>
</protein>
<dbReference type="EMBL" id="CP033433">
    <property type="protein sequence ID" value="AYQ74102.1"/>
    <property type="molecule type" value="Genomic_DNA"/>
</dbReference>
<dbReference type="GO" id="GO:0009099">
    <property type="term" value="P:L-valine biosynthetic process"/>
    <property type="evidence" value="ECO:0007669"/>
    <property type="project" value="UniProtKB-UniPathway"/>
</dbReference>
<dbReference type="FunFam" id="3.40.50.970:FF:000007">
    <property type="entry name" value="Acetolactate synthase"/>
    <property type="match status" value="1"/>
</dbReference>
<dbReference type="InterPro" id="IPR011766">
    <property type="entry name" value="TPP_enzyme_TPP-bd"/>
</dbReference>
<dbReference type="PROSITE" id="PS00187">
    <property type="entry name" value="TPP_ENZYMES"/>
    <property type="match status" value="1"/>
</dbReference>
<dbReference type="GO" id="GO:0030976">
    <property type="term" value="F:thiamine pyrophosphate binding"/>
    <property type="evidence" value="ECO:0007669"/>
    <property type="project" value="UniProtKB-UniRule"/>
</dbReference>
<dbReference type="UniPathway" id="UPA00049">
    <property type="reaction ID" value="UER00059"/>
</dbReference>
<dbReference type="CDD" id="cd07035">
    <property type="entry name" value="TPP_PYR_POX_like"/>
    <property type="match status" value="1"/>
</dbReference>
<keyword evidence="19" id="KW-1185">Reference proteome</keyword>
<dbReference type="NCBIfam" id="TIGR00118">
    <property type="entry name" value="acolac_lg"/>
    <property type="match status" value="1"/>
</dbReference>
<evidence type="ECO:0000313" key="19">
    <source>
        <dbReference type="Proteomes" id="UP000269097"/>
    </source>
</evidence>
<feature type="domain" description="Thiamine pyrophosphate enzyme central" evidence="15">
    <location>
        <begin position="211"/>
        <end position="343"/>
    </location>
</feature>
<dbReference type="GO" id="GO:0000287">
    <property type="term" value="F:magnesium ion binding"/>
    <property type="evidence" value="ECO:0007669"/>
    <property type="project" value="UniProtKB-UniRule"/>
</dbReference>
<keyword evidence="9" id="KW-0274">FAD</keyword>
<dbReference type="InterPro" id="IPR045229">
    <property type="entry name" value="TPP_enz"/>
</dbReference>
<dbReference type="GO" id="GO:0009097">
    <property type="term" value="P:isoleucine biosynthetic process"/>
    <property type="evidence" value="ECO:0007669"/>
    <property type="project" value="UniProtKB-UniPathway"/>
</dbReference>
<dbReference type="InterPro" id="IPR012001">
    <property type="entry name" value="Thiamin_PyroP_enz_TPP-bd_dom"/>
</dbReference>
<evidence type="ECO:0000256" key="6">
    <source>
        <dbReference type="ARBA" id="ARBA00022630"/>
    </source>
</evidence>
<organism evidence="18 19">
    <name type="scientific">Cohnella candidum</name>
    <dbReference type="NCBI Taxonomy" id="2674991"/>
    <lineage>
        <taxon>Bacteria</taxon>
        <taxon>Bacillati</taxon>
        <taxon>Bacillota</taxon>
        <taxon>Bacilli</taxon>
        <taxon>Bacillales</taxon>
        <taxon>Paenibacillaceae</taxon>
        <taxon>Cohnella</taxon>
    </lineage>
</organism>
<dbReference type="InterPro" id="IPR029035">
    <property type="entry name" value="DHS-like_NAD/FAD-binding_dom"/>
</dbReference>
<evidence type="ECO:0000256" key="10">
    <source>
        <dbReference type="ARBA" id="ARBA00022842"/>
    </source>
</evidence>
<evidence type="ECO:0000256" key="1">
    <source>
        <dbReference type="ARBA" id="ARBA00004974"/>
    </source>
</evidence>
<evidence type="ECO:0000256" key="3">
    <source>
        <dbReference type="ARBA" id="ARBA00007812"/>
    </source>
</evidence>
<dbReference type="KEGG" id="coh:EAV92_16960"/>
<dbReference type="InterPro" id="IPR012846">
    <property type="entry name" value="Acetolactate_synth_lsu"/>
</dbReference>
<evidence type="ECO:0000259" key="15">
    <source>
        <dbReference type="Pfam" id="PF00205"/>
    </source>
</evidence>
<dbReference type="GO" id="GO:0005948">
    <property type="term" value="C:acetolactate synthase complex"/>
    <property type="evidence" value="ECO:0007669"/>
    <property type="project" value="TreeGrafter"/>
</dbReference>
<evidence type="ECO:0000256" key="11">
    <source>
        <dbReference type="ARBA" id="ARBA00023052"/>
    </source>
</evidence>
<dbReference type="SUPFAM" id="SSF52518">
    <property type="entry name" value="Thiamin diphosphate-binding fold (THDP-binding)"/>
    <property type="match status" value="2"/>
</dbReference>